<proteinExistence type="predicted"/>
<protein>
    <submittedName>
        <fullName evidence="1">Capsular biosynthesis protein</fullName>
    </submittedName>
</protein>
<evidence type="ECO:0000313" key="2">
    <source>
        <dbReference type="Proteomes" id="UP000247565"/>
    </source>
</evidence>
<dbReference type="Proteomes" id="UP000247565">
    <property type="component" value="Unassembled WGS sequence"/>
</dbReference>
<sequence length="540" mass="62025">MTSSCVNIITSAAYVNQELAAEFGLIPPSFLPLGTGRLFEIQVKNFRKNLIENSLIYLTLPDSFIVTPYDQHALKEKGVVIVSVPDDMSLGNSLVYTINVINAYNSNIRILHGDTILDDIPQEMDIIASYPDGDDYSWAVINQADDKYIKNLETIKSTKDENNYRPVACGYFSFSKGNELIKSLCQARGNFIEGINLYNKHQPLKIKAIKNWYDFGHIQTYFQSRRLVTTARAFNSLQITSNTVKKISFDSFKMLAEAEWLESTPPNLKPFTARLFEYGQDNDKTFYSTEYQYTPTLAELFVFSDIGKATWNKILASCTDFLNLCAKQKGKKKRDDYTAHLVGNKTFERLKLFSNQTGFNIMHDLVFNGNKYPSLLTIANNLSDFITKNPEELCTIMHGDFCFSNILYNSRNRRITVIDPRGYVFPHIKEKYGDLRYDMAKLSHSINGLYDFIITGRYNLINNNQYDFELKFDLSSSHKWLQTYFNKINIANITVSSKEIQAMTIALFLSMLPLHADRPDRQKAFIANALRLYSIFERKD</sequence>
<name>A0A318N7Y2_9PROT</name>
<reference evidence="1 2" key="1">
    <citation type="submission" date="2018-05" db="EMBL/GenBank/DDBJ databases">
        <title>Reference genomes for bee gut microbiota database.</title>
        <authorList>
            <person name="Ellegaard K.M."/>
        </authorList>
    </citation>
    <scope>NUCLEOTIDE SEQUENCE [LARGE SCALE GENOMIC DNA]</scope>
    <source>
        <strain evidence="1 2">ESL0284</strain>
    </source>
</reference>
<organism evidence="1 2">
    <name type="scientific">Commensalibacter melissae</name>
    <dbReference type="NCBI Taxonomy" id="2070537"/>
    <lineage>
        <taxon>Bacteria</taxon>
        <taxon>Pseudomonadati</taxon>
        <taxon>Pseudomonadota</taxon>
        <taxon>Alphaproteobacteria</taxon>
        <taxon>Acetobacterales</taxon>
        <taxon>Acetobacteraceae</taxon>
    </lineage>
</organism>
<gene>
    <name evidence="1" type="ORF">DK869_03200</name>
</gene>
<accession>A0A318N7Y2</accession>
<dbReference type="InterPro" id="IPR011009">
    <property type="entry name" value="Kinase-like_dom_sf"/>
</dbReference>
<keyword evidence="2" id="KW-1185">Reference proteome</keyword>
<comment type="caution">
    <text evidence="1">The sequence shown here is derived from an EMBL/GenBank/DDBJ whole genome shotgun (WGS) entry which is preliminary data.</text>
</comment>
<dbReference type="EMBL" id="QGLT01000001">
    <property type="protein sequence ID" value="PXZ02014.1"/>
    <property type="molecule type" value="Genomic_DNA"/>
</dbReference>
<evidence type="ECO:0000313" key="1">
    <source>
        <dbReference type="EMBL" id="PXZ02014.1"/>
    </source>
</evidence>
<dbReference type="SUPFAM" id="SSF56112">
    <property type="entry name" value="Protein kinase-like (PK-like)"/>
    <property type="match status" value="1"/>
</dbReference>
<dbReference type="AlphaFoldDB" id="A0A318N7Y2"/>
<dbReference type="RefSeq" id="WP_110438532.1">
    <property type="nucleotide sequence ID" value="NZ_CP046393.1"/>
</dbReference>
<dbReference type="OrthoDB" id="9814110at2"/>